<feature type="transmembrane region" description="Helical" evidence="9">
    <location>
        <begin position="66"/>
        <end position="92"/>
    </location>
</feature>
<dbReference type="OrthoDB" id="10044919at2759"/>
<feature type="transmembrane region" description="Helical" evidence="9">
    <location>
        <begin position="146"/>
        <end position="164"/>
    </location>
</feature>
<dbReference type="KEGG" id="spu:589079"/>
<evidence type="ECO:0000256" key="3">
    <source>
        <dbReference type="ARBA" id="ARBA00022692"/>
    </source>
</evidence>
<dbReference type="Proteomes" id="UP000007110">
    <property type="component" value="Unassembled WGS sequence"/>
</dbReference>
<feature type="transmembrane region" description="Helical" evidence="9">
    <location>
        <begin position="260"/>
        <end position="277"/>
    </location>
</feature>
<evidence type="ECO:0000256" key="4">
    <source>
        <dbReference type="ARBA" id="ARBA00022989"/>
    </source>
</evidence>
<evidence type="ECO:0000313" key="12">
    <source>
        <dbReference type="Proteomes" id="UP000007110"/>
    </source>
</evidence>
<protein>
    <recommendedName>
        <fullName evidence="10">G-protein coupled receptors family 1 profile domain-containing protein</fullName>
    </recommendedName>
</protein>
<dbReference type="InParanoid" id="A0A7M7RGQ0"/>
<name>A0A7M7RGQ0_STRPU</name>
<evidence type="ECO:0000256" key="5">
    <source>
        <dbReference type="ARBA" id="ARBA00023040"/>
    </source>
</evidence>
<evidence type="ECO:0000256" key="7">
    <source>
        <dbReference type="ARBA" id="ARBA00023170"/>
    </source>
</evidence>
<dbReference type="SUPFAM" id="SSF81321">
    <property type="entry name" value="Family A G protein-coupled receptor-like"/>
    <property type="match status" value="1"/>
</dbReference>
<dbReference type="RefSeq" id="XP_793828.1">
    <property type="nucleotide sequence ID" value="XM_788735.2"/>
</dbReference>
<feature type="transmembrane region" description="Helical" evidence="9">
    <location>
        <begin position="31"/>
        <end position="54"/>
    </location>
</feature>
<keyword evidence="3 9" id="KW-0812">Transmembrane</keyword>
<dbReference type="GO" id="GO:0007186">
    <property type="term" value="P:G protein-coupled receptor signaling pathway"/>
    <property type="evidence" value="ECO:0000318"/>
    <property type="project" value="GO_Central"/>
</dbReference>
<keyword evidence="8" id="KW-0807">Transducer</keyword>
<sequence>MASPVTPLPTATAVNITDPYDNRGLVITNSILASVICIVTIVGVLGNSFVILLFALSRQLQTVTNIFVVSLTLSDLIGCATLSLDAVALFSLRGWPLQDWVCKMVGAVTLIAFKASIVHLALISINRLFVITRPKIQYLRLYRHRNVVLMIGVAWLAPLTAIVLPPTLGFGRLGYNSDNHFCVFDGTRLQLRIMYVIEEVLFVITFCIISFCYLKIYIYVTRQYRNMMQFFLRRSNKAPASNKKKMLSNIDKREIEITKNLFVVVCAYFICILPHTICLFTEKCYLYYFKHTAVIYAINSCINPYIYCFKQPIFKQVSLCVVRCRWSEIPKPSAWLQRLLRRTRERGLSCTPTPDIIATQVEQDISIVATVQHTSVQTGV</sequence>
<reference evidence="11" key="2">
    <citation type="submission" date="2021-01" db="UniProtKB">
        <authorList>
            <consortium name="EnsemblMetazoa"/>
        </authorList>
    </citation>
    <scope>IDENTIFICATION</scope>
</reference>
<evidence type="ECO:0000256" key="2">
    <source>
        <dbReference type="ARBA" id="ARBA00022475"/>
    </source>
</evidence>
<dbReference type="GO" id="GO:0005886">
    <property type="term" value="C:plasma membrane"/>
    <property type="evidence" value="ECO:0007669"/>
    <property type="project" value="UniProtKB-SubCell"/>
</dbReference>
<keyword evidence="2" id="KW-1003">Cell membrane</keyword>
<dbReference type="GO" id="GO:0004930">
    <property type="term" value="F:G protein-coupled receptor activity"/>
    <property type="evidence" value="ECO:0007669"/>
    <property type="project" value="UniProtKB-KW"/>
</dbReference>
<evidence type="ECO:0000313" key="11">
    <source>
        <dbReference type="EnsemblMetazoa" id="XP_793828"/>
    </source>
</evidence>
<dbReference type="PANTHER" id="PTHR24228">
    <property type="entry name" value="B2 BRADYKININ RECEPTOR/ANGIOTENSIN II RECEPTOR"/>
    <property type="match status" value="1"/>
</dbReference>
<evidence type="ECO:0000256" key="8">
    <source>
        <dbReference type="ARBA" id="ARBA00023224"/>
    </source>
</evidence>
<evidence type="ECO:0000256" key="1">
    <source>
        <dbReference type="ARBA" id="ARBA00004651"/>
    </source>
</evidence>
<keyword evidence="12" id="KW-1185">Reference proteome</keyword>
<dbReference type="InterPro" id="IPR017452">
    <property type="entry name" value="GPCR_Rhodpsn_7TM"/>
</dbReference>
<dbReference type="PRINTS" id="PR00237">
    <property type="entry name" value="GPCRRHODOPSN"/>
</dbReference>
<accession>A0A7M7RGQ0</accession>
<evidence type="ECO:0000256" key="9">
    <source>
        <dbReference type="SAM" id="Phobius"/>
    </source>
</evidence>
<dbReference type="EnsemblMetazoa" id="XM_788735">
    <property type="protein sequence ID" value="XP_793828"/>
    <property type="gene ID" value="LOC589079"/>
</dbReference>
<dbReference type="AlphaFoldDB" id="A0A7M7RGQ0"/>
<feature type="transmembrane region" description="Helical" evidence="9">
    <location>
        <begin position="104"/>
        <end position="125"/>
    </location>
</feature>
<evidence type="ECO:0000259" key="10">
    <source>
        <dbReference type="PROSITE" id="PS50262"/>
    </source>
</evidence>
<feature type="transmembrane region" description="Helical" evidence="9">
    <location>
        <begin position="200"/>
        <end position="220"/>
    </location>
</feature>
<dbReference type="PANTHER" id="PTHR24228:SF72">
    <property type="entry name" value="G-PROTEIN COUPLED RECEPTORS FAMILY 1 PROFILE DOMAIN-CONTAINING PROTEIN"/>
    <property type="match status" value="1"/>
</dbReference>
<dbReference type="OMA" id="CILPHTI"/>
<comment type="subcellular location">
    <subcellularLocation>
        <location evidence="1">Cell membrane</location>
        <topology evidence="1">Multi-pass membrane protein</topology>
    </subcellularLocation>
</comment>
<dbReference type="InterPro" id="IPR000276">
    <property type="entry name" value="GPCR_Rhodpsn"/>
</dbReference>
<reference evidence="12" key="1">
    <citation type="submission" date="2015-02" db="EMBL/GenBank/DDBJ databases">
        <title>Genome sequencing for Strongylocentrotus purpuratus.</title>
        <authorList>
            <person name="Murali S."/>
            <person name="Liu Y."/>
            <person name="Vee V."/>
            <person name="English A."/>
            <person name="Wang M."/>
            <person name="Skinner E."/>
            <person name="Han Y."/>
            <person name="Muzny D.M."/>
            <person name="Worley K.C."/>
            <person name="Gibbs R.A."/>
        </authorList>
    </citation>
    <scope>NUCLEOTIDE SEQUENCE</scope>
</reference>
<keyword evidence="5" id="KW-0297">G-protein coupled receptor</keyword>
<keyword evidence="4 9" id="KW-1133">Transmembrane helix</keyword>
<dbReference type="GeneID" id="589079"/>
<dbReference type="PROSITE" id="PS50262">
    <property type="entry name" value="G_PROTEIN_RECEP_F1_2"/>
    <property type="match status" value="1"/>
</dbReference>
<dbReference type="Gene3D" id="1.20.1070.10">
    <property type="entry name" value="Rhodopsin 7-helix transmembrane proteins"/>
    <property type="match status" value="1"/>
</dbReference>
<proteinExistence type="predicted"/>
<dbReference type="FunCoup" id="A0A7M7RGQ0">
    <property type="interactions" value="424"/>
</dbReference>
<organism evidence="11 12">
    <name type="scientific">Strongylocentrotus purpuratus</name>
    <name type="common">Purple sea urchin</name>
    <dbReference type="NCBI Taxonomy" id="7668"/>
    <lineage>
        <taxon>Eukaryota</taxon>
        <taxon>Metazoa</taxon>
        <taxon>Echinodermata</taxon>
        <taxon>Eleutherozoa</taxon>
        <taxon>Echinozoa</taxon>
        <taxon>Echinoidea</taxon>
        <taxon>Euechinoidea</taxon>
        <taxon>Echinacea</taxon>
        <taxon>Camarodonta</taxon>
        <taxon>Echinidea</taxon>
        <taxon>Strongylocentrotidae</taxon>
        <taxon>Strongylocentrotus</taxon>
    </lineage>
</organism>
<keyword evidence="7" id="KW-0675">Receptor</keyword>
<dbReference type="CDD" id="cd00637">
    <property type="entry name" value="7tm_classA_rhodopsin-like"/>
    <property type="match status" value="1"/>
</dbReference>
<dbReference type="Pfam" id="PF00001">
    <property type="entry name" value="7tm_1"/>
    <property type="match status" value="1"/>
</dbReference>
<evidence type="ECO:0000256" key="6">
    <source>
        <dbReference type="ARBA" id="ARBA00023136"/>
    </source>
</evidence>
<keyword evidence="6 9" id="KW-0472">Membrane</keyword>
<feature type="domain" description="G-protein coupled receptors family 1 profile" evidence="10">
    <location>
        <begin position="46"/>
        <end position="307"/>
    </location>
</feature>